<sequence>MGALADVLKWGLLGWVGALAALMAWRLLSGQIILRGLLGQDQPYQVTPERLQMLAATALSAIAYIQLALSQKSLGRLPDAPPELLGFFGASHAIYLSTKLGRRLTAARHATSSHHEPPLGV</sequence>
<evidence type="ECO:0000313" key="3">
    <source>
        <dbReference type="Proteomes" id="UP000570514"/>
    </source>
</evidence>
<feature type="transmembrane region" description="Helical" evidence="1">
    <location>
        <begin position="12"/>
        <end position="33"/>
    </location>
</feature>
<protein>
    <submittedName>
        <fullName evidence="2">Uncharacterized protein</fullName>
    </submittedName>
</protein>
<keyword evidence="1" id="KW-1133">Transmembrane helix</keyword>
<comment type="caution">
    <text evidence="2">The sequence shown here is derived from an EMBL/GenBank/DDBJ whole genome shotgun (WGS) entry which is preliminary data.</text>
</comment>
<proteinExistence type="predicted"/>
<evidence type="ECO:0000313" key="2">
    <source>
        <dbReference type="EMBL" id="NIK87699.1"/>
    </source>
</evidence>
<dbReference type="EMBL" id="JAASRM010000001">
    <property type="protein sequence ID" value="NIK87699.1"/>
    <property type="molecule type" value="Genomic_DNA"/>
</dbReference>
<keyword evidence="1" id="KW-0472">Membrane</keyword>
<organism evidence="2 3">
    <name type="scientific">Rhizomicrobium palustre</name>
    <dbReference type="NCBI Taxonomy" id="189966"/>
    <lineage>
        <taxon>Bacteria</taxon>
        <taxon>Pseudomonadati</taxon>
        <taxon>Pseudomonadota</taxon>
        <taxon>Alphaproteobacteria</taxon>
        <taxon>Micropepsales</taxon>
        <taxon>Micropepsaceae</taxon>
        <taxon>Rhizomicrobium</taxon>
    </lineage>
</organism>
<keyword evidence="1" id="KW-0812">Transmembrane</keyword>
<evidence type="ECO:0000256" key="1">
    <source>
        <dbReference type="SAM" id="Phobius"/>
    </source>
</evidence>
<gene>
    <name evidence="2" type="ORF">FHS83_001017</name>
</gene>
<accession>A0A846MWT4</accession>
<reference evidence="2 3" key="1">
    <citation type="submission" date="2020-03" db="EMBL/GenBank/DDBJ databases">
        <title>Genomic Encyclopedia of Type Strains, Phase IV (KMG-IV): sequencing the most valuable type-strain genomes for metagenomic binning, comparative biology and taxonomic classification.</title>
        <authorList>
            <person name="Goeker M."/>
        </authorList>
    </citation>
    <scope>NUCLEOTIDE SEQUENCE [LARGE SCALE GENOMIC DNA]</scope>
    <source>
        <strain evidence="2 3">DSM 19867</strain>
    </source>
</reference>
<name>A0A846MWT4_9PROT</name>
<dbReference type="AlphaFoldDB" id="A0A846MWT4"/>
<dbReference type="RefSeq" id="WP_167081542.1">
    <property type="nucleotide sequence ID" value="NZ_BAAADC010000001.1"/>
</dbReference>
<dbReference type="Proteomes" id="UP000570514">
    <property type="component" value="Unassembled WGS sequence"/>
</dbReference>
<keyword evidence="3" id="KW-1185">Reference proteome</keyword>